<sequence length="173" mass="20308">MRLTGSLIILMFEEEETLLRNWSYWLGNILFLYESPKLRRRLDLNVIVAVNQWRILGLQEKAMVVMRKKNRERNKRMDWRVLELESGMVEENIGLLQRDEEVRCYSIDLLAECEVRNDGQHETIEANDVCGPNERGPRGRANTTEVIELGGRIRKVRQISEILVSVEPQDLSR</sequence>
<keyword evidence="2" id="KW-1185">Reference proteome</keyword>
<gene>
    <name evidence="1" type="ORF">V6N11_050964</name>
</gene>
<comment type="caution">
    <text evidence="1">The sequence shown here is derived from an EMBL/GenBank/DDBJ whole genome shotgun (WGS) entry which is preliminary data.</text>
</comment>
<proteinExistence type="predicted"/>
<evidence type="ECO:0000313" key="1">
    <source>
        <dbReference type="EMBL" id="KAK9007131.1"/>
    </source>
</evidence>
<reference evidence="1 2" key="1">
    <citation type="journal article" date="2024" name="G3 (Bethesda)">
        <title>Genome assembly of Hibiscus sabdariffa L. provides insights into metabolisms of medicinal natural products.</title>
        <authorList>
            <person name="Kim T."/>
        </authorList>
    </citation>
    <scope>NUCLEOTIDE SEQUENCE [LARGE SCALE GENOMIC DNA]</scope>
    <source>
        <strain evidence="1">TK-2024</strain>
        <tissue evidence="1">Old leaves</tissue>
    </source>
</reference>
<protein>
    <recommendedName>
        <fullName evidence="3">DUF4283 domain-containing protein</fullName>
    </recommendedName>
</protein>
<evidence type="ECO:0008006" key="3">
    <source>
        <dbReference type="Google" id="ProtNLM"/>
    </source>
</evidence>
<dbReference type="EMBL" id="JBBPBN010000027">
    <property type="protein sequence ID" value="KAK9007131.1"/>
    <property type="molecule type" value="Genomic_DNA"/>
</dbReference>
<evidence type="ECO:0000313" key="2">
    <source>
        <dbReference type="Proteomes" id="UP001396334"/>
    </source>
</evidence>
<accession>A0ABR2R302</accession>
<organism evidence="1 2">
    <name type="scientific">Hibiscus sabdariffa</name>
    <name type="common">roselle</name>
    <dbReference type="NCBI Taxonomy" id="183260"/>
    <lineage>
        <taxon>Eukaryota</taxon>
        <taxon>Viridiplantae</taxon>
        <taxon>Streptophyta</taxon>
        <taxon>Embryophyta</taxon>
        <taxon>Tracheophyta</taxon>
        <taxon>Spermatophyta</taxon>
        <taxon>Magnoliopsida</taxon>
        <taxon>eudicotyledons</taxon>
        <taxon>Gunneridae</taxon>
        <taxon>Pentapetalae</taxon>
        <taxon>rosids</taxon>
        <taxon>malvids</taxon>
        <taxon>Malvales</taxon>
        <taxon>Malvaceae</taxon>
        <taxon>Malvoideae</taxon>
        <taxon>Hibiscus</taxon>
    </lineage>
</organism>
<name>A0ABR2R302_9ROSI</name>
<dbReference type="Proteomes" id="UP001396334">
    <property type="component" value="Unassembled WGS sequence"/>
</dbReference>